<dbReference type="PANTHER" id="PTHR24347">
    <property type="entry name" value="SERINE/THREONINE-PROTEIN KINASE"/>
    <property type="match status" value="1"/>
</dbReference>
<sequence length="447" mass="50067">MTSTISIEAHAMYFIQQAASSSVKRRRLLDESIDSSASERTVKSCRVRVAPAGHGECARLVTTSKAGRREVIVLTLDRPVTIGRNPRECTYVIEDKVVSSVHCKLYALDSVLSSTGGVLDESTNGVILNGYKLRHHAAMVMHGDEIEIPNSQVFNGSYASVHLAFDAVSFRQVACKTIISKCRGKDDMQKAIKEVNILKKLKHPNICGILDVEMNSKAGWLHIFLELCTGGDLFTYTAHRFRLGEAEAKFITYQLFQAIGYLHDRSISHRGLDAPIVLEGPFPRVQIADFGLARTRAYQETMTVCGTVSYLPPEGVLALDNKELAYVGMPADCWSVGLILYIMLTGLHPFDYMDGEVQHKQQYAKSRLSQLSQGSLVNEQVIKTRIIKCIVEFSAAWDSMPDAKNLTEGLLVRDHTRRMTIQDALRSEWITRDLDDLLHDYNERLRN</sequence>
<keyword evidence="4" id="KW-0808">Transferase</keyword>
<dbReference type="InterPro" id="IPR000719">
    <property type="entry name" value="Prot_kinase_dom"/>
</dbReference>
<dbReference type="SUPFAM" id="SSF56112">
    <property type="entry name" value="Protein kinase-like (PK-like)"/>
    <property type="match status" value="1"/>
</dbReference>
<feature type="domain" description="FHA" evidence="2">
    <location>
        <begin position="80"/>
        <end position="133"/>
    </location>
</feature>
<comment type="similarity">
    <text evidence="1">Belongs to the protein kinase superfamily. CAMK Ser/Thr protein kinase family. CHEK2 subfamily.</text>
</comment>
<feature type="domain" description="Protein kinase" evidence="3">
    <location>
        <begin position="147"/>
        <end position="430"/>
    </location>
</feature>
<evidence type="ECO:0000313" key="5">
    <source>
        <dbReference type="Proteomes" id="UP000757232"/>
    </source>
</evidence>
<keyword evidence="5" id="KW-1185">Reference proteome</keyword>
<organism evidence="4 5">
    <name type="scientific">Sanghuangporus baumii</name>
    <name type="common">Phellinus baumii</name>
    <dbReference type="NCBI Taxonomy" id="108892"/>
    <lineage>
        <taxon>Eukaryota</taxon>
        <taxon>Fungi</taxon>
        <taxon>Dikarya</taxon>
        <taxon>Basidiomycota</taxon>
        <taxon>Agaricomycotina</taxon>
        <taxon>Agaricomycetes</taxon>
        <taxon>Hymenochaetales</taxon>
        <taxon>Hymenochaetaceae</taxon>
        <taxon>Sanghuangporus</taxon>
    </lineage>
</organism>
<evidence type="ECO:0000259" key="3">
    <source>
        <dbReference type="PROSITE" id="PS50011"/>
    </source>
</evidence>
<dbReference type="AlphaFoldDB" id="A0A9Q5HXI7"/>
<keyword evidence="4" id="KW-0418">Kinase</keyword>
<dbReference type="EMBL" id="LNZH02000187">
    <property type="protein sequence ID" value="OCB87851.1"/>
    <property type="molecule type" value="Genomic_DNA"/>
</dbReference>
<dbReference type="Gene3D" id="1.10.510.10">
    <property type="entry name" value="Transferase(Phosphotransferase) domain 1"/>
    <property type="match status" value="1"/>
</dbReference>
<dbReference type="PROSITE" id="PS50011">
    <property type="entry name" value="PROTEIN_KINASE_DOM"/>
    <property type="match status" value="1"/>
</dbReference>
<comment type="caution">
    <text evidence="4">The sequence shown here is derived from an EMBL/GenBank/DDBJ whole genome shotgun (WGS) entry which is preliminary data.</text>
</comment>
<dbReference type="Pfam" id="PF00498">
    <property type="entry name" value="FHA"/>
    <property type="match status" value="1"/>
</dbReference>
<evidence type="ECO:0000256" key="1">
    <source>
        <dbReference type="ARBA" id="ARBA00005575"/>
    </source>
</evidence>
<dbReference type="InterPro" id="IPR000253">
    <property type="entry name" value="FHA_dom"/>
</dbReference>
<protein>
    <submittedName>
        <fullName evidence="4">Kinase-like protein</fullName>
    </submittedName>
</protein>
<proteinExistence type="inferred from homology"/>
<dbReference type="Proteomes" id="UP000757232">
    <property type="component" value="Unassembled WGS sequence"/>
</dbReference>
<name>A0A9Q5HXI7_SANBA</name>
<dbReference type="InterPro" id="IPR011009">
    <property type="entry name" value="Kinase-like_dom_sf"/>
</dbReference>
<evidence type="ECO:0000313" key="4">
    <source>
        <dbReference type="EMBL" id="OCB87851.1"/>
    </source>
</evidence>
<dbReference type="PROSITE" id="PS50006">
    <property type="entry name" value="FHA_DOMAIN"/>
    <property type="match status" value="1"/>
</dbReference>
<dbReference type="GO" id="GO:0004672">
    <property type="term" value="F:protein kinase activity"/>
    <property type="evidence" value="ECO:0007669"/>
    <property type="project" value="InterPro"/>
</dbReference>
<dbReference type="SMART" id="SM00240">
    <property type="entry name" value="FHA"/>
    <property type="match status" value="1"/>
</dbReference>
<reference evidence="4" key="1">
    <citation type="submission" date="2016-06" db="EMBL/GenBank/DDBJ databases">
        <title>Draft Genome sequence of the fungus Inonotus baumii.</title>
        <authorList>
            <person name="Zhu H."/>
            <person name="Lin W."/>
        </authorList>
    </citation>
    <scope>NUCLEOTIDE SEQUENCE</scope>
    <source>
        <strain evidence="4">821</strain>
    </source>
</reference>
<dbReference type="SUPFAM" id="SSF49879">
    <property type="entry name" value="SMAD/FHA domain"/>
    <property type="match status" value="1"/>
</dbReference>
<dbReference type="Gene3D" id="2.60.200.20">
    <property type="match status" value="1"/>
</dbReference>
<gene>
    <name evidence="4" type="ORF">A7U60_g4985</name>
</gene>
<dbReference type="Pfam" id="PF00069">
    <property type="entry name" value="Pkinase"/>
    <property type="match status" value="1"/>
</dbReference>
<dbReference type="OrthoDB" id="40902at2759"/>
<dbReference type="InterPro" id="IPR008984">
    <property type="entry name" value="SMAD_FHA_dom_sf"/>
</dbReference>
<accession>A0A9Q5HXI7</accession>
<evidence type="ECO:0000259" key="2">
    <source>
        <dbReference type="PROSITE" id="PS50006"/>
    </source>
</evidence>
<dbReference type="GO" id="GO:0005524">
    <property type="term" value="F:ATP binding"/>
    <property type="evidence" value="ECO:0007669"/>
    <property type="project" value="InterPro"/>
</dbReference>